<dbReference type="PANTHER" id="PTHR35089">
    <property type="entry name" value="CHAPERONE PROTEIN SKP"/>
    <property type="match status" value="1"/>
</dbReference>
<dbReference type="EMBL" id="DXCV01000046">
    <property type="protein sequence ID" value="HIY88317.1"/>
    <property type="molecule type" value="Genomic_DNA"/>
</dbReference>
<evidence type="ECO:0000313" key="5">
    <source>
        <dbReference type="EMBL" id="HIY88317.1"/>
    </source>
</evidence>
<feature type="signal peptide" evidence="4">
    <location>
        <begin position="1"/>
        <end position="20"/>
    </location>
</feature>
<dbReference type="GO" id="GO:0005829">
    <property type="term" value="C:cytosol"/>
    <property type="evidence" value="ECO:0007669"/>
    <property type="project" value="TreeGrafter"/>
</dbReference>
<accession>A0A9D1ZIC2</accession>
<reference evidence="5" key="2">
    <citation type="submission" date="2021-04" db="EMBL/GenBank/DDBJ databases">
        <authorList>
            <person name="Gilroy R."/>
        </authorList>
    </citation>
    <scope>NUCLEOTIDE SEQUENCE</scope>
    <source>
        <strain evidence="5">Gambia2-208</strain>
    </source>
</reference>
<keyword evidence="3" id="KW-0175">Coiled coil</keyword>
<sequence length="172" mass="19343">MRKSLLLAFLLLVTCLTARAQRFALIDMEYILQNIPAYESANQQLEQSSKQWQAEVDKLADEAKSMYEAYQKEASKLTDAQLTAKEEAIVNKETELAELRRKYFGPEGELAKLQARLMRPLQDEIYEAVKEIATAKGYAVVTDRASATSIIFASPEIDISDEVLAKLGYSGR</sequence>
<dbReference type="AlphaFoldDB" id="A0A9D1ZIC2"/>
<dbReference type="InterPro" id="IPR024930">
    <property type="entry name" value="Skp_dom_sf"/>
</dbReference>
<evidence type="ECO:0000256" key="3">
    <source>
        <dbReference type="SAM" id="Coils"/>
    </source>
</evidence>
<dbReference type="Proteomes" id="UP000886851">
    <property type="component" value="Unassembled WGS sequence"/>
</dbReference>
<dbReference type="SUPFAM" id="SSF111384">
    <property type="entry name" value="OmpH-like"/>
    <property type="match status" value="1"/>
</dbReference>
<dbReference type="GO" id="GO:0051082">
    <property type="term" value="F:unfolded protein binding"/>
    <property type="evidence" value="ECO:0007669"/>
    <property type="project" value="InterPro"/>
</dbReference>
<dbReference type="InterPro" id="IPR005632">
    <property type="entry name" value="Chaperone_Skp"/>
</dbReference>
<evidence type="ECO:0000256" key="1">
    <source>
        <dbReference type="ARBA" id="ARBA00009091"/>
    </source>
</evidence>
<evidence type="ECO:0000256" key="4">
    <source>
        <dbReference type="SAM" id="SignalP"/>
    </source>
</evidence>
<comment type="caution">
    <text evidence="5">The sequence shown here is derived from an EMBL/GenBank/DDBJ whole genome shotgun (WGS) entry which is preliminary data.</text>
</comment>
<dbReference type="Gene3D" id="3.30.910.20">
    <property type="entry name" value="Skp domain"/>
    <property type="match status" value="1"/>
</dbReference>
<name>A0A9D1ZIC2_9BACE</name>
<evidence type="ECO:0000313" key="6">
    <source>
        <dbReference type="Proteomes" id="UP000886851"/>
    </source>
</evidence>
<evidence type="ECO:0000256" key="2">
    <source>
        <dbReference type="ARBA" id="ARBA00022729"/>
    </source>
</evidence>
<reference evidence="5" key="1">
    <citation type="journal article" date="2021" name="PeerJ">
        <title>Extensive microbial diversity within the chicken gut microbiome revealed by metagenomics and culture.</title>
        <authorList>
            <person name="Gilroy R."/>
            <person name="Ravi A."/>
            <person name="Getino M."/>
            <person name="Pursley I."/>
            <person name="Horton D.L."/>
            <person name="Alikhan N.F."/>
            <person name="Baker D."/>
            <person name="Gharbi K."/>
            <person name="Hall N."/>
            <person name="Watson M."/>
            <person name="Adriaenssens E.M."/>
            <person name="Foster-Nyarko E."/>
            <person name="Jarju S."/>
            <person name="Secka A."/>
            <person name="Antonio M."/>
            <person name="Oren A."/>
            <person name="Chaudhuri R.R."/>
            <person name="La Ragione R."/>
            <person name="Hildebrand F."/>
            <person name="Pallen M.J."/>
        </authorList>
    </citation>
    <scope>NUCLEOTIDE SEQUENCE</scope>
    <source>
        <strain evidence="5">Gambia2-208</strain>
    </source>
</reference>
<dbReference type="Pfam" id="PF03938">
    <property type="entry name" value="OmpH"/>
    <property type="match status" value="1"/>
</dbReference>
<proteinExistence type="inferred from homology"/>
<protein>
    <submittedName>
        <fullName evidence="5">OmpH family outer membrane protein</fullName>
    </submittedName>
</protein>
<dbReference type="SMART" id="SM00935">
    <property type="entry name" value="OmpH"/>
    <property type="match status" value="1"/>
</dbReference>
<keyword evidence="2 4" id="KW-0732">Signal</keyword>
<organism evidence="5 6">
    <name type="scientific">Candidatus Bacteroides pullicola</name>
    <dbReference type="NCBI Taxonomy" id="2838475"/>
    <lineage>
        <taxon>Bacteria</taxon>
        <taxon>Pseudomonadati</taxon>
        <taxon>Bacteroidota</taxon>
        <taxon>Bacteroidia</taxon>
        <taxon>Bacteroidales</taxon>
        <taxon>Bacteroidaceae</taxon>
        <taxon>Bacteroides</taxon>
    </lineage>
</organism>
<gene>
    <name evidence="5" type="ORF">H9824_06400</name>
</gene>
<dbReference type="PANTHER" id="PTHR35089:SF1">
    <property type="entry name" value="CHAPERONE PROTEIN SKP"/>
    <property type="match status" value="1"/>
</dbReference>
<feature type="chain" id="PRO_5039687365" evidence="4">
    <location>
        <begin position="21"/>
        <end position="172"/>
    </location>
</feature>
<comment type="similarity">
    <text evidence="1">Belongs to the Skp family.</text>
</comment>
<feature type="coiled-coil region" evidence="3">
    <location>
        <begin position="35"/>
        <end position="102"/>
    </location>
</feature>
<dbReference type="GO" id="GO:0050821">
    <property type="term" value="P:protein stabilization"/>
    <property type="evidence" value="ECO:0007669"/>
    <property type="project" value="TreeGrafter"/>
</dbReference>